<feature type="domain" description="Pyrrolo-quinoline quinone repeat" evidence="2">
    <location>
        <begin position="97"/>
        <end position="340"/>
    </location>
</feature>
<dbReference type="Gene3D" id="2.40.10.480">
    <property type="match status" value="1"/>
</dbReference>
<dbReference type="PANTHER" id="PTHR34512">
    <property type="entry name" value="CELL SURFACE PROTEIN"/>
    <property type="match status" value="1"/>
</dbReference>
<dbReference type="EMBL" id="CP036339">
    <property type="protein sequence ID" value="QDT74691.1"/>
    <property type="molecule type" value="Genomic_DNA"/>
</dbReference>
<dbReference type="KEGG" id="llh:I41_38890"/>
<dbReference type="SUPFAM" id="SSF50998">
    <property type="entry name" value="Quinoprotein alcohol dehydrogenase-like"/>
    <property type="match status" value="1"/>
</dbReference>
<keyword evidence="4" id="KW-1185">Reference proteome</keyword>
<dbReference type="PANTHER" id="PTHR34512:SF30">
    <property type="entry name" value="OUTER MEMBRANE PROTEIN ASSEMBLY FACTOR BAMB"/>
    <property type="match status" value="1"/>
</dbReference>
<evidence type="ECO:0000256" key="1">
    <source>
        <dbReference type="SAM" id="MobiDB-lite"/>
    </source>
</evidence>
<evidence type="ECO:0000259" key="2">
    <source>
        <dbReference type="Pfam" id="PF13360"/>
    </source>
</evidence>
<dbReference type="SMART" id="SM00564">
    <property type="entry name" value="PQQ"/>
    <property type="match status" value="3"/>
</dbReference>
<dbReference type="InterPro" id="IPR002372">
    <property type="entry name" value="PQQ_rpt_dom"/>
</dbReference>
<dbReference type="InterPro" id="IPR015943">
    <property type="entry name" value="WD40/YVTN_repeat-like_dom_sf"/>
</dbReference>
<evidence type="ECO:0000313" key="4">
    <source>
        <dbReference type="Proteomes" id="UP000317909"/>
    </source>
</evidence>
<dbReference type="InterPro" id="IPR011047">
    <property type="entry name" value="Quinoprotein_ADH-like_sf"/>
</dbReference>
<dbReference type="RefSeq" id="WP_210420999.1">
    <property type="nucleotide sequence ID" value="NZ_CP036339.1"/>
</dbReference>
<dbReference type="Proteomes" id="UP000317909">
    <property type="component" value="Chromosome"/>
</dbReference>
<sequence>MSPLIRVLVILAVVELMPLAHGQHVDDRISVSAEDWPWWRGPNRNGEANPEQRPPTAWDGSSHVVWKSRVPGRGHSSPSVVGNHVFLATADEEQQTQSVVCYDRTNGKQLWETVVHRGGLMRKNEKSSAASSTVACDGERVFINFANSDAVFVTALALDGKQLWQTKICDYTIHQGFGASPAIYQSFVIAAADSHAGGVLAALDRRSGQIVWKRDRPEEPNYTSPIILNVDGKDQLFLTGCGLFSSFDPLSGETLWEIPGATTECVTSTVSDGKRVFCSGGYPKNHLAAVLADGSGRVAWETRDRVYVPSLLARDGYLFGVLDAGVAACWKSDTGEQMWKERLGGEFSASPVLMGDAIYATSESGETYIFRADPTKYDQIAVNKLGDQVMASMAICGGRIYSRVVEHTDDGPQDMLYCLGEP</sequence>
<protein>
    <submittedName>
        <fullName evidence="3">Outer membrane biogenesis protein BamB</fullName>
    </submittedName>
</protein>
<gene>
    <name evidence="3" type="ORF">I41_38890</name>
</gene>
<dbReference type="Pfam" id="PF13360">
    <property type="entry name" value="PQQ_2"/>
    <property type="match status" value="1"/>
</dbReference>
<proteinExistence type="predicted"/>
<dbReference type="InterPro" id="IPR018391">
    <property type="entry name" value="PQQ_b-propeller_rpt"/>
</dbReference>
<organism evidence="3 4">
    <name type="scientific">Lacipirellula limnantheis</name>
    <dbReference type="NCBI Taxonomy" id="2528024"/>
    <lineage>
        <taxon>Bacteria</taxon>
        <taxon>Pseudomonadati</taxon>
        <taxon>Planctomycetota</taxon>
        <taxon>Planctomycetia</taxon>
        <taxon>Pirellulales</taxon>
        <taxon>Lacipirellulaceae</taxon>
        <taxon>Lacipirellula</taxon>
    </lineage>
</organism>
<reference evidence="3 4" key="1">
    <citation type="submission" date="2019-02" db="EMBL/GenBank/DDBJ databases">
        <title>Deep-cultivation of Planctomycetes and their phenomic and genomic characterization uncovers novel biology.</title>
        <authorList>
            <person name="Wiegand S."/>
            <person name="Jogler M."/>
            <person name="Boedeker C."/>
            <person name="Pinto D."/>
            <person name="Vollmers J."/>
            <person name="Rivas-Marin E."/>
            <person name="Kohn T."/>
            <person name="Peeters S.H."/>
            <person name="Heuer A."/>
            <person name="Rast P."/>
            <person name="Oberbeckmann S."/>
            <person name="Bunk B."/>
            <person name="Jeske O."/>
            <person name="Meyerdierks A."/>
            <person name="Storesund J.E."/>
            <person name="Kallscheuer N."/>
            <person name="Luecker S."/>
            <person name="Lage O.M."/>
            <person name="Pohl T."/>
            <person name="Merkel B.J."/>
            <person name="Hornburger P."/>
            <person name="Mueller R.-W."/>
            <person name="Bruemmer F."/>
            <person name="Labrenz M."/>
            <person name="Spormann A.M."/>
            <person name="Op den Camp H."/>
            <person name="Overmann J."/>
            <person name="Amann R."/>
            <person name="Jetten M.S.M."/>
            <person name="Mascher T."/>
            <person name="Medema M.H."/>
            <person name="Devos D.P."/>
            <person name="Kaster A.-K."/>
            <person name="Ovreas L."/>
            <person name="Rohde M."/>
            <person name="Galperin M.Y."/>
            <person name="Jogler C."/>
        </authorList>
    </citation>
    <scope>NUCLEOTIDE SEQUENCE [LARGE SCALE GENOMIC DNA]</scope>
    <source>
        <strain evidence="3 4">I41</strain>
    </source>
</reference>
<accession>A0A517U239</accession>
<dbReference type="Gene3D" id="2.130.10.10">
    <property type="entry name" value="YVTN repeat-like/Quinoprotein amine dehydrogenase"/>
    <property type="match status" value="1"/>
</dbReference>
<feature type="region of interest" description="Disordered" evidence="1">
    <location>
        <begin position="39"/>
        <end position="61"/>
    </location>
</feature>
<name>A0A517U239_9BACT</name>
<evidence type="ECO:0000313" key="3">
    <source>
        <dbReference type="EMBL" id="QDT74691.1"/>
    </source>
</evidence>
<dbReference type="AlphaFoldDB" id="A0A517U239"/>